<sequence>MEETSLTKCKSWHDWLGETLRSSLKFKSLGSESPQKKEETLDDEASWEMWFVPSPIPRSVTASQLREASMLVRDGFCTNEELERLKETIANTTDESIFVQGGNVADGLLKLSEAYASSKEVRCRCRAAVDRGLYPTDSERLRYAAVRRTAKLAITIAASVSKGELDNSCMTNVLDHAGLAREEQAKNAADRFITLGHAALRSELTRAQILQLNHVQHAIITLLLRSDLEELEEDGSLVENGISKGVHIIPLVSVSPLLKEDESWEPAFRGNRRVSQPTSPRFDDYQCVLGRSLPYLCADGVVRYYESRTRHGIRLQACNRLWAVSDLHADVAKNREWVRALPLRQQDAIIVAGDIASKLADLETNLTLLASKFKYVFYTFGNHELFLTPPGYATSVHKMFEILNLCDSLGIITSSAFLGSDVLVVPMFSWYRRRGPDAGLLEFFDAACKWPWNIESSLDDAVANFFFKLNEGTLRFCAEMRSKLFSSNNSDPPLVSFSHFVPYIDHLFPGFVAFRHVMGAPELDDQINSLSPLVHVFGHSHINVDEIVHGTRFVENALGHPQETSDEERAAIRPILVWAKAGTLQAAAQKRTPLLEVRHQSQDIDVPTSPAHSQEEDDEDRPSF</sequence>
<feature type="domain" description="Calcineurin-like phosphoesterase" evidence="2">
    <location>
        <begin position="320"/>
        <end position="542"/>
    </location>
</feature>
<reference evidence="3" key="1">
    <citation type="submission" date="2021-01" db="EMBL/GenBank/DDBJ databases">
        <authorList>
            <person name="Corre E."/>
            <person name="Pelletier E."/>
            <person name="Niang G."/>
            <person name="Scheremetjew M."/>
            <person name="Finn R."/>
            <person name="Kale V."/>
            <person name="Holt S."/>
            <person name="Cochrane G."/>
            <person name="Meng A."/>
            <person name="Brown T."/>
            <person name="Cohen L."/>
        </authorList>
    </citation>
    <scope>NUCLEOTIDE SEQUENCE</scope>
    <source>
        <strain evidence="3">CCMP1510</strain>
    </source>
</reference>
<evidence type="ECO:0000313" key="3">
    <source>
        <dbReference type="EMBL" id="CAE0371018.1"/>
    </source>
</evidence>
<dbReference type="Gene3D" id="3.60.21.10">
    <property type="match status" value="1"/>
</dbReference>
<name>A0A7S3K0D4_9STRA</name>
<proteinExistence type="predicted"/>
<dbReference type="InterPro" id="IPR052963">
    <property type="entry name" value="Pantetheine_PDE"/>
</dbReference>
<evidence type="ECO:0000256" key="1">
    <source>
        <dbReference type="SAM" id="MobiDB-lite"/>
    </source>
</evidence>
<evidence type="ECO:0000259" key="2">
    <source>
        <dbReference type="Pfam" id="PF00149"/>
    </source>
</evidence>
<dbReference type="GO" id="GO:0016787">
    <property type="term" value="F:hydrolase activity"/>
    <property type="evidence" value="ECO:0007669"/>
    <property type="project" value="InterPro"/>
</dbReference>
<dbReference type="InterPro" id="IPR004843">
    <property type="entry name" value="Calcineurin-like_PHP"/>
</dbReference>
<dbReference type="PANTHER" id="PTHR36492:SF2">
    <property type="entry name" value="[ACYL-CARRIER-PROTEIN] PHOSPHODIESTERASE PPTH"/>
    <property type="match status" value="1"/>
</dbReference>
<feature type="compositionally biased region" description="Acidic residues" evidence="1">
    <location>
        <begin position="615"/>
        <end position="624"/>
    </location>
</feature>
<feature type="region of interest" description="Disordered" evidence="1">
    <location>
        <begin position="595"/>
        <end position="624"/>
    </location>
</feature>
<dbReference type="AlphaFoldDB" id="A0A7S3K0D4"/>
<dbReference type="PANTHER" id="PTHR36492">
    <property type="match status" value="1"/>
</dbReference>
<dbReference type="InterPro" id="IPR029052">
    <property type="entry name" value="Metallo-depent_PP-like"/>
</dbReference>
<dbReference type="EMBL" id="HBIJ01017820">
    <property type="protein sequence ID" value="CAE0371018.1"/>
    <property type="molecule type" value="Transcribed_RNA"/>
</dbReference>
<gene>
    <name evidence="3" type="ORF">ALAG00032_LOCUS11798</name>
</gene>
<protein>
    <recommendedName>
        <fullName evidence="2">Calcineurin-like phosphoesterase domain-containing protein</fullName>
    </recommendedName>
</protein>
<dbReference type="Pfam" id="PF00149">
    <property type="entry name" value="Metallophos"/>
    <property type="match status" value="1"/>
</dbReference>
<accession>A0A7S3K0D4</accession>
<dbReference type="SUPFAM" id="SSF56300">
    <property type="entry name" value="Metallo-dependent phosphatases"/>
    <property type="match status" value="1"/>
</dbReference>
<organism evidence="3">
    <name type="scientific">Aureoumbra lagunensis</name>
    <dbReference type="NCBI Taxonomy" id="44058"/>
    <lineage>
        <taxon>Eukaryota</taxon>
        <taxon>Sar</taxon>
        <taxon>Stramenopiles</taxon>
        <taxon>Ochrophyta</taxon>
        <taxon>Pelagophyceae</taxon>
        <taxon>Pelagomonadales</taxon>
        <taxon>Aureoumbra</taxon>
    </lineage>
</organism>